<dbReference type="CDD" id="cd06171">
    <property type="entry name" value="Sigma70_r4"/>
    <property type="match status" value="1"/>
</dbReference>
<dbReference type="PROSITE" id="PS01063">
    <property type="entry name" value="SIGMA70_ECF"/>
    <property type="match status" value="1"/>
</dbReference>
<gene>
    <name evidence="9" type="ORF">CMV30_08330</name>
</gene>
<evidence type="ECO:0000256" key="3">
    <source>
        <dbReference type="ARBA" id="ARBA00023082"/>
    </source>
</evidence>
<dbReference type="AlphaFoldDB" id="A0A290QCI8"/>
<proteinExistence type="inferred from homology"/>
<comment type="similarity">
    <text evidence="1 6">Belongs to the sigma-70 factor family. ECF subfamily.</text>
</comment>
<dbReference type="PANTHER" id="PTHR43133:SF8">
    <property type="entry name" value="RNA POLYMERASE SIGMA FACTOR HI_1459-RELATED"/>
    <property type="match status" value="1"/>
</dbReference>
<evidence type="ECO:0000313" key="10">
    <source>
        <dbReference type="Proteomes" id="UP000217265"/>
    </source>
</evidence>
<sequence>MPPQDPEVARWFSANLQPHEPQLRAWLTSQFPSGQDVDDIVQEAFVRVLRARTDAEVRSPKAYLFVIARNLALMRVRHSKVAKEDSLAEIDCSGILDEDADVPHAVARAQELEMLTEAIQSLPTRCRQILTLRKIYGLSQKETAAELGIAEHTVEIQAAIGLKKIGQFFRRYRPQA</sequence>
<reference evidence="9 10" key="1">
    <citation type="submission" date="2017-09" db="EMBL/GenBank/DDBJ databases">
        <title>Complete genome sequence of Verrucomicrobial strain HZ-65, isolated from freshwater.</title>
        <authorList>
            <person name="Choi A."/>
        </authorList>
    </citation>
    <scope>NUCLEOTIDE SEQUENCE [LARGE SCALE GENOMIC DNA]</scope>
    <source>
        <strain evidence="9 10">HZ-65</strain>
    </source>
</reference>
<evidence type="ECO:0000256" key="1">
    <source>
        <dbReference type="ARBA" id="ARBA00010641"/>
    </source>
</evidence>
<keyword evidence="2 6" id="KW-0805">Transcription regulation</keyword>
<keyword evidence="10" id="KW-1185">Reference proteome</keyword>
<evidence type="ECO:0000259" key="7">
    <source>
        <dbReference type="Pfam" id="PF04542"/>
    </source>
</evidence>
<evidence type="ECO:0000313" key="9">
    <source>
        <dbReference type="EMBL" id="ATC63956.1"/>
    </source>
</evidence>
<dbReference type="PANTHER" id="PTHR43133">
    <property type="entry name" value="RNA POLYMERASE ECF-TYPE SIGMA FACTO"/>
    <property type="match status" value="1"/>
</dbReference>
<dbReference type="GO" id="GO:0006352">
    <property type="term" value="P:DNA-templated transcription initiation"/>
    <property type="evidence" value="ECO:0007669"/>
    <property type="project" value="InterPro"/>
</dbReference>
<evidence type="ECO:0000256" key="2">
    <source>
        <dbReference type="ARBA" id="ARBA00023015"/>
    </source>
</evidence>
<dbReference type="InterPro" id="IPR014284">
    <property type="entry name" value="RNA_pol_sigma-70_dom"/>
</dbReference>
<accession>A0A290QCI8</accession>
<keyword evidence="3 6" id="KW-0731">Sigma factor</keyword>
<dbReference type="Gene3D" id="1.10.1740.10">
    <property type="match status" value="1"/>
</dbReference>
<dbReference type="InterPro" id="IPR013249">
    <property type="entry name" value="RNA_pol_sigma70_r4_t2"/>
</dbReference>
<protein>
    <recommendedName>
        <fullName evidence="6">RNA polymerase sigma factor</fullName>
    </recommendedName>
</protein>
<organism evidence="9 10">
    <name type="scientific">Nibricoccus aquaticus</name>
    <dbReference type="NCBI Taxonomy" id="2576891"/>
    <lineage>
        <taxon>Bacteria</taxon>
        <taxon>Pseudomonadati</taxon>
        <taxon>Verrucomicrobiota</taxon>
        <taxon>Opitutia</taxon>
        <taxon>Opitutales</taxon>
        <taxon>Opitutaceae</taxon>
        <taxon>Nibricoccus</taxon>
    </lineage>
</organism>
<dbReference type="GO" id="GO:0003677">
    <property type="term" value="F:DNA binding"/>
    <property type="evidence" value="ECO:0007669"/>
    <property type="project" value="UniProtKB-KW"/>
</dbReference>
<dbReference type="EMBL" id="CP023344">
    <property type="protein sequence ID" value="ATC63956.1"/>
    <property type="molecule type" value="Genomic_DNA"/>
</dbReference>
<dbReference type="Gene3D" id="1.10.10.10">
    <property type="entry name" value="Winged helix-like DNA-binding domain superfamily/Winged helix DNA-binding domain"/>
    <property type="match status" value="1"/>
</dbReference>
<feature type="domain" description="RNA polymerase sigma factor 70 region 4 type 2" evidence="8">
    <location>
        <begin position="113"/>
        <end position="164"/>
    </location>
</feature>
<dbReference type="Proteomes" id="UP000217265">
    <property type="component" value="Chromosome"/>
</dbReference>
<name>A0A290QCI8_9BACT</name>
<dbReference type="OrthoDB" id="7268940at2"/>
<keyword evidence="4 6" id="KW-0238">DNA-binding</keyword>
<dbReference type="SUPFAM" id="SSF88659">
    <property type="entry name" value="Sigma3 and sigma4 domains of RNA polymerase sigma factors"/>
    <property type="match status" value="1"/>
</dbReference>
<dbReference type="InterPro" id="IPR000838">
    <property type="entry name" value="RNA_pol_sigma70_ECF_CS"/>
</dbReference>
<keyword evidence="5 6" id="KW-0804">Transcription</keyword>
<dbReference type="KEGG" id="vbh:CMV30_08330"/>
<dbReference type="GO" id="GO:0016987">
    <property type="term" value="F:sigma factor activity"/>
    <property type="evidence" value="ECO:0007669"/>
    <property type="project" value="UniProtKB-KW"/>
</dbReference>
<dbReference type="InterPro" id="IPR013324">
    <property type="entry name" value="RNA_pol_sigma_r3/r4-like"/>
</dbReference>
<dbReference type="InterPro" id="IPR013325">
    <property type="entry name" value="RNA_pol_sigma_r2"/>
</dbReference>
<dbReference type="InterPro" id="IPR036388">
    <property type="entry name" value="WH-like_DNA-bd_sf"/>
</dbReference>
<dbReference type="InterPro" id="IPR039425">
    <property type="entry name" value="RNA_pol_sigma-70-like"/>
</dbReference>
<evidence type="ECO:0000256" key="4">
    <source>
        <dbReference type="ARBA" id="ARBA00023125"/>
    </source>
</evidence>
<dbReference type="NCBIfam" id="TIGR02937">
    <property type="entry name" value="sigma70-ECF"/>
    <property type="match status" value="1"/>
</dbReference>
<dbReference type="Pfam" id="PF04542">
    <property type="entry name" value="Sigma70_r2"/>
    <property type="match status" value="1"/>
</dbReference>
<dbReference type="Pfam" id="PF08281">
    <property type="entry name" value="Sigma70_r4_2"/>
    <property type="match status" value="1"/>
</dbReference>
<evidence type="ECO:0000256" key="6">
    <source>
        <dbReference type="RuleBase" id="RU000716"/>
    </source>
</evidence>
<dbReference type="InterPro" id="IPR007627">
    <property type="entry name" value="RNA_pol_sigma70_r2"/>
</dbReference>
<evidence type="ECO:0000259" key="8">
    <source>
        <dbReference type="Pfam" id="PF08281"/>
    </source>
</evidence>
<dbReference type="SUPFAM" id="SSF88946">
    <property type="entry name" value="Sigma2 domain of RNA polymerase sigma factors"/>
    <property type="match status" value="1"/>
</dbReference>
<evidence type="ECO:0000256" key="5">
    <source>
        <dbReference type="ARBA" id="ARBA00023163"/>
    </source>
</evidence>
<feature type="domain" description="RNA polymerase sigma-70 region 2" evidence="7">
    <location>
        <begin position="18"/>
        <end position="79"/>
    </location>
</feature>